<dbReference type="NCBIfam" id="TIGR00051">
    <property type="entry name" value="YbgC/FadM family acyl-CoA thioesterase"/>
    <property type="match status" value="1"/>
</dbReference>
<name>A0ABT9V5J4_9BACL</name>
<sequence length="144" mass="16972">MKEKFRFFHRLKVRYSEIDGQKIVFNAHYLTYLDVANGEYFQEGLGLDLHTIMAEGHFNFVLVKSTLEYKNSARLGDWLEIGCRVSRMGISSFTMEFLITRVGEDTPIVVAEIIYVNYDPEKHRSQPIPEYIRNRIREFEGLQE</sequence>
<dbReference type="RefSeq" id="WP_307150743.1">
    <property type="nucleotide sequence ID" value="NZ_JAUSTU010000011.1"/>
</dbReference>
<dbReference type="InterPro" id="IPR006684">
    <property type="entry name" value="YbgC/YbaW"/>
</dbReference>
<accession>A0ABT9V5J4</accession>
<dbReference type="GO" id="GO:0016787">
    <property type="term" value="F:hydrolase activity"/>
    <property type="evidence" value="ECO:0007669"/>
    <property type="project" value="UniProtKB-KW"/>
</dbReference>
<dbReference type="InterPro" id="IPR029069">
    <property type="entry name" value="HotDog_dom_sf"/>
</dbReference>
<evidence type="ECO:0000313" key="4">
    <source>
        <dbReference type="Proteomes" id="UP001231362"/>
    </source>
</evidence>
<evidence type="ECO:0000256" key="2">
    <source>
        <dbReference type="ARBA" id="ARBA00022801"/>
    </source>
</evidence>
<dbReference type="EC" id="3.1.2.-" evidence="3"/>
<dbReference type="Pfam" id="PF13279">
    <property type="entry name" value="4HBT_2"/>
    <property type="match status" value="1"/>
</dbReference>
<dbReference type="EMBL" id="JAUSTU010000011">
    <property type="protein sequence ID" value="MDQ0156220.1"/>
    <property type="molecule type" value="Genomic_DNA"/>
</dbReference>
<dbReference type="PANTHER" id="PTHR31793">
    <property type="entry name" value="4-HYDROXYBENZOYL-COA THIOESTERASE FAMILY MEMBER"/>
    <property type="match status" value="1"/>
</dbReference>
<gene>
    <name evidence="3" type="ORF">J2S07_002539</name>
</gene>
<comment type="caution">
    <text evidence="3">The sequence shown here is derived from an EMBL/GenBank/DDBJ whole genome shotgun (WGS) entry which is preliminary data.</text>
</comment>
<dbReference type="Gene3D" id="3.10.129.10">
    <property type="entry name" value="Hotdog Thioesterase"/>
    <property type="match status" value="1"/>
</dbReference>
<dbReference type="PANTHER" id="PTHR31793:SF27">
    <property type="entry name" value="NOVEL THIOESTERASE SUPERFAMILY DOMAIN AND SAPOSIN A-TYPE DOMAIN CONTAINING PROTEIN (0610012H03RIK)"/>
    <property type="match status" value="1"/>
</dbReference>
<keyword evidence="4" id="KW-1185">Reference proteome</keyword>
<evidence type="ECO:0000313" key="3">
    <source>
        <dbReference type="EMBL" id="MDQ0156220.1"/>
    </source>
</evidence>
<protein>
    <submittedName>
        <fullName evidence="3">Acyl-CoA thioester hydrolase</fullName>
        <ecNumber evidence="3">3.1.2.-</ecNumber>
    </submittedName>
</protein>
<keyword evidence="2 3" id="KW-0378">Hydrolase</keyword>
<proteinExistence type="inferred from homology"/>
<dbReference type="SUPFAM" id="SSF54637">
    <property type="entry name" value="Thioesterase/thiol ester dehydrase-isomerase"/>
    <property type="match status" value="1"/>
</dbReference>
<comment type="similarity">
    <text evidence="1">Belongs to the 4-hydroxybenzoyl-CoA thioesterase family.</text>
</comment>
<dbReference type="Proteomes" id="UP001231362">
    <property type="component" value="Unassembled WGS sequence"/>
</dbReference>
<dbReference type="PIRSF" id="PIRSF003230">
    <property type="entry name" value="YbgC"/>
    <property type="match status" value="1"/>
</dbReference>
<organism evidence="3 4">
    <name type="scientific">Anoxybacillus andreesenii</name>
    <dbReference type="NCBI Taxonomy" id="1325932"/>
    <lineage>
        <taxon>Bacteria</taxon>
        <taxon>Bacillati</taxon>
        <taxon>Bacillota</taxon>
        <taxon>Bacilli</taxon>
        <taxon>Bacillales</taxon>
        <taxon>Anoxybacillaceae</taxon>
        <taxon>Anoxybacillus</taxon>
    </lineage>
</organism>
<evidence type="ECO:0000256" key="1">
    <source>
        <dbReference type="ARBA" id="ARBA00005953"/>
    </source>
</evidence>
<dbReference type="InterPro" id="IPR050563">
    <property type="entry name" value="4-hydroxybenzoyl-CoA_TE"/>
</dbReference>
<dbReference type="CDD" id="cd00586">
    <property type="entry name" value="4HBT"/>
    <property type="match status" value="1"/>
</dbReference>
<reference evidence="3 4" key="1">
    <citation type="submission" date="2023-07" db="EMBL/GenBank/DDBJ databases">
        <title>Genomic Encyclopedia of Type Strains, Phase IV (KMG-IV): sequencing the most valuable type-strain genomes for metagenomic binning, comparative biology and taxonomic classification.</title>
        <authorList>
            <person name="Goeker M."/>
        </authorList>
    </citation>
    <scope>NUCLEOTIDE SEQUENCE [LARGE SCALE GENOMIC DNA]</scope>
    <source>
        <strain evidence="3 4">DSM 23948</strain>
    </source>
</reference>